<comment type="caution">
    <text evidence="3">The sequence shown here is derived from an EMBL/GenBank/DDBJ whole genome shotgun (WGS) entry which is preliminary data.</text>
</comment>
<sequence>MKKLFLIAAIAVFQLATAQKTVEIKSFDKLAISGNVEVYMVESSENKLIIGEGEDTLQVSSEEGNLVLSNSASTAEVIIHFNGPINQIALSGPIEMLVKGTINSKYLQLSVDGGTELNCSVYAENMSVAASSGSEIVLKGNAKQLEIHAASGCELNASKLKTENTTVYIASGAEVSVYATGVVNAVVASGAELAIHGNPDKINETKANNAEITIVK</sequence>
<evidence type="ECO:0000313" key="3">
    <source>
        <dbReference type="EMBL" id="KGO83331.1"/>
    </source>
</evidence>
<accession>A0A0A2LVH7</accession>
<proteinExistence type="predicted"/>
<name>A0A0A2LVH7_9FLAO</name>
<evidence type="ECO:0000259" key="2">
    <source>
        <dbReference type="Pfam" id="PF10988"/>
    </source>
</evidence>
<dbReference type="RefSeq" id="WP_035131713.1">
    <property type="nucleotide sequence ID" value="NZ_JRLV01000004.1"/>
</dbReference>
<feature type="chain" id="PRO_5001991332" description="Putative auto-transporter adhesin head GIN domain-containing protein" evidence="1">
    <location>
        <begin position="19"/>
        <end position="216"/>
    </location>
</feature>
<dbReference type="EMBL" id="JRLV01000004">
    <property type="protein sequence ID" value="KGO83331.1"/>
    <property type="molecule type" value="Genomic_DNA"/>
</dbReference>
<gene>
    <name evidence="3" type="ORF">Q763_04780</name>
</gene>
<dbReference type="STRING" id="1406840.Q763_04780"/>
<reference evidence="3 4" key="1">
    <citation type="submission" date="2013-09" db="EMBL/GenBank/DDBJ databases">
        <authorList>
            <person name="Zeng Z."/>
            <person name="Chen C."/>
        </authorList>
    </citation>
    <scope>NUCLEOTIDE SEQUENCE [LARGE SCALE GENOMIC DNA]</scope>
    <source>
        <strain evidence="3 4">F44-8</strain>
    </source>
</reference>
<evidence type="ECO:0000256" key="1">
    <source>
        <dbReference type="SAM" id="SignalP"/>
    </source>
</evidence>
<dbReference type="AlphaFoldDB" id="A0A0A2LVH7"/>
<dbReference type="InterPro" id="IPR021255">
    <property type="entry name" value="DUF2807"/>
</dbReference>
<dbReference type="Pfam" id="PF10988">
    <property type="entry name" value="DUF2807"/>
    <property type="match status" value="1"/>
</dbReference>
<feature type="signal peptide" evidence="1">
    <location>
        <begin position="1"/>
        <end position="18"/>
    </location>
</feature>
<feature type="domain" description="Putative auto-transporter adhesin head GIN" evidence="2">
    <location>
        <begin position="27"/>
        <end position="199"/>
    </location>
</feature>
<keyword evidence="1" id="KW-0732">Signal</keyword>
<evidence type="ECO:0000313" key="4">
    <source>
        <dbReference type="Proteomes" id="UP000030129"/>
    </source>
</evidence>
<keyword evidence="4" id="KW-1185">Reference proteome</keyword>
<dbReference type="Proteomes" id="UP000030129">
    <property type="component" value="Unassembled WGS sequence"/>
</dbReference>
<dbReference type="Gene3D" id="2.160.20.120">
    <property type="match status" value="1"/>
</dbReference>
<organism evidence="3 4">
    <name type="scientific">Flavobacterium beibuense F44-8</name>
    <dbReference type="NCBI Taxonomy" id="1406840"/>
    <lineage>
        <taxon>Bacteria</taxon>
        <taxon>Pseudomonadati</taxon>
        <taxon>Bacteroidota</taxon>
        <taxon>Flavobacteriia</taxon>
        <taxon>Flavobacteriales</taxon>
        <taxon>Flavobacteriaceae</taxon>
        <taxon>Flavobacterium</taxon>
    </lineage>
</organism>
<protein>
    <recommendedName>
        <fullName evidence="2">Putative auto-transporter adhesin head GIN domain-containing protein</fullName>
    </recommendedName>
</protein>